<organismHost>
    <name type="scientific">Paramecium bursaria</name>
    <dbReference type="NCBI Taxonomy" id="74790"/>
</organismHost>
<evidence type="ECO:0000313" key="2">
    <source>
        <dbReference type="EMBL" id="ABT14351.1"/>
    </source>
</evidence>
<sequence>MRIFLFIVIAALLALTIYLWRNKNTQETCNCSAAIDEAYDLGVVDGLNALEDEPAIETYGNMDEETSYDCLYRPRETPDGGATWKCRDGWKDTGLNWGDPDGGVRQCMQCKGAYPNLKGGNSSPATSTAVCPAGFIHNGQECVKTSSAAGKSAQKKLLEKRKAEAKAKGVDWKTGRAFDDGAKKYQQKTGSKFVRPSGGVCPNETTMVPSGKWGGWCQRSMNWYQKYRGKDTKTGKLFTCTSGRVAVGNTCICGDGKIWKNGKCMCDSSRGLKWNNSEKRCTTGGGSSGGGNSSSSGGGSSSSGCKPGQVRRASDNKCVCAPGTSWDGSKCSGGSSGGSKSSSSGSGSSGCKPGQIRRASDGKCVCNPPTKWNGSRCA</sequence>
<name>A7IVH7_PBCVM</name>
<evidence type="ECO:0000256" key="1">
    <source>
        <dbReference type="SAM" id="MobiDB-lite"/>
    </source>
</evidence>
<evidence type="ECO:0000313" key="3">
    <source>
        <dbReference type="Proteomes" id="UP000246715"/>
    </source>
</evidence>
<gene>
    <name evidence="2" type="primary">M797R</name>
    <name evidence="2" type="ORF">MT325_M797R</name>
</gene>
<protein>
    <submittedName>
        <fullName evidence="2">Uncharacterized protein M797R</fullName>
    </submittedName>
</protein>
<feature type="region of interest" description="Disordered" evidence="1">
    <location>
        <begin position="324"/>
        <end position="361"/>
    </location>
</feature>
<reference evidence="2 3" key="1">
    <citation type="journal article" date="2007" name="Virology">
        <title>Sequence and annotation of the 314-kb MT325 and the 321-kb FR483 viruses that infect Chlorella Pbi.</title>
        <authorList>
            <person name="Fitzgerald L.A."/>
            <person name="Graves M.V."/>
            <person name="Li X."/>
            <person name="Feldblyum T."/>
            <person name="Hartigan J."/>
            <person name="Van Etten J.L."/>
        </authorList>
    </citation>
    <scope>NUCLEOTIDE SEQUENCE [LARGE SCALE GENOMIC DNA]</scope>
    <source>
        <strain evidence="2 3">MT325</strain>
    </source>
</reference>
<proteinExistence type="predicted"/>
<feature type="compositionally biased region" description="Low complexity" evidence="1">
    <location>
        <begin position="328"/>
        <end position="352"/>
    </location>
</feature>
<feature type="compositionally biased region" description="Gly residues" evidence="1">
    <location>
        <begin position="283"/>
        <end position="301"/>
    </location>
</feature>
<organism evidence="2 3">
    <name type="scientific">Paramecium bursaria Chlorella virus MT325</name>
    <name type="common">PBCV-MT325</name>
    <dbReference type="NCBI Taxonomy" id="346932"/>
    <lineage>
        <taxon>Viruses</taxon>
        <taxon>Varidnaviria</taxon>
        <taxon>Bamfordvirae</taxon>
        <taxon>Nucleocytoviricota</taxon>
        <taxon>Megaviricetes</taxon>
        <taxon>Algavirales</taxon>
        <taxon>Phycodnaviridae</taxon>
        <taxon>Chlorovirus</taxon>
        <taxon>Chlorovirus conductrix</taxon>
        <taxon>Paramecium bursaria Chlorella virus A1</taxon>
    </lineage>
</organism>
<feature type="region of interest" description="Disordered" evidence="1">
    <location>
        <begin position="282"/>
        <end position="308"/>
    </location>
</feature>
<dbReference type="EMBL" id="DQ491001">
    <property type="protein sequence ID" value="ABT14351.1"/>
    <property type="molecule type" value="Genomic_DNA"/>
</dbReference>
<dbReference type="Proteomes" id="UP000246715">
    <property type="component" value="Segment"/>
</dbReference>
<accession>A7IVH7</accession>